<comment type="caution">
    <text evidence="1">The sequence shown here is derived from an EMBL/GenBank/DDBJ whole genome shotgun (WGS) entry which is preliminary data.</text>
</comment>
<evidence type="ECO:0000313" key="1">
    <source>
        <dbReference type="EMBL" id="MBW4561174.1"/>
    </source>
</evidence>
<protein>
    <submittedName>
        <fullName evidence="1">Uncharacterized protein</fullName>
    </submittedName>
</protein>
<dbReference type="Proteomes" id="UP000715781">
    <property type="component" value="Unassembled WGS sequence"/>
</dbReference>
<proteinExistence type="predicted"/>
<evidence type="ECO:0000313" key="2">
    <source>
        <dbReference type="Proteomes" id="UP000715781"/>
    </source>
</evidence>
<gene>
    <name evidence="1" type="ORF">KME32_08425</name>
</gene>
<dbReference type="EMBL" id="JAHHHN010000004">
    <property type="protein sequence ID" value="MBW4561174.1"/>
    <property type="molecule type" value="Genomic_DNA"/>
</dbReference>
<accession>A0A951PVQ4</accession>
<name>A0A951PVQ4_9NOST</name>
<reference evidence="1" key="1">
    <citation type="submission" date="2021-05" db="EMBL/GenBank/DDBJ databases">
        <authorList>
            <person name="Pietrasiak N."/>
            <person name="Ward R."/>
            <person name="Stajich J.E."/>
            <person name="Kurbessoian T."/>
        </authorList>
    </citation>
    <scope>NUCLEOTIDE SEQUENCE</scope>
    <source>
        <strain evidence="1">JT2-VF2</strain>
    </source>
</reference>
<dbReference type="AlphaFoldDB" id="A0A951PVQ4"/>
<sequence>MNYELRIGIRPPYQYVGYCRCPYDLDPRGYECGDRSAYVRTGGSEPVCYFGDLR</sequence>
<organism evidence="1 2">
    <name type="scientific">Mojavia pulchra JT2-VF2</name>
    <dbReference type="NCBI Taxonomy" id="287848"/>
    <lineage>
        <taxon>Bacteria</taxon>
        <taxon>Bacillati</taxon>
        <taxon>Cyanobacteriota</taxon>
        <taxon>Cyanophyceae</taxon>
        <taxon>Nostocales</taxon>
        <taxon>Nostocaceae</taxon>
    </lineage>
</organism>
<reference evidence="1" key="2">
    <citation type="journal article" date="2022" name="Microbiol. Resour. Announc.">
        <title>Metagenome Sequencing to Explore Phylogenomics of Terrestrial Cyanobacteria.</title>
        <authorList>
            <person name="Ward R.D."/>
            <person name="Stajich J.E."/>
            <person name="Johansen J.R."/>
            <person name="Huntemann M."/>
            <person name="Clum A."/>
            <person name="Foster B."/>
            <person name="Foster B."/>
            <person name="Roux S."/>
            <person name="Palaniappan K."/>
            <person name="Varghese N."/>
            <person name="Mukherjee S."/>
            <person name="Reddy T.B.K."/>
            <person name="Daum C."/>
            <person name="Copeland A."/>
            <person name="Chen I.A."/>
            <person name="Ivanova N.N."/>
            <person name="Kyrpides N.C."/>
            <person name="Shapiro N."/>
            <person name="Eloe-Fadrosh E.A."/>
            <person name="Pietrasiak N."/>
        </authorList>
    </citation>
    <scope>NUCLEOTIDE SEQUENCE</scope>
    <source>
        <strain evidence="1">JT2-VF2</strain>
    </source>
</reference>